<dbReference type="FunFam" id="3.30.160.60:FF:000299">
    <property type="entry name" value="Zinc finger protein 593"/>
    <property type="match status" value="1"/>
</dbReference>
<dbReference type="InterPro" id="IPR013087">
    <property type="entry name" value="Znf_C2H2_type"/>
</dbReference>
<evidence type="ECO:0000256" key="5">
    <source>
        <dbReference type="ARBA" id="ARBA00022723"/>
    </source>
</evidence>
<evidence type="ECO:0000256" key="8">
    <source>
        <dbReference type="ARBA" id="ARBA00023242"/>
    </source>
</evidence>
<evidence type="ECO:0000259" key="14">
    <source>
        <dbReference type="PROSITE" id="PS00028"/>
    </source>
</evidence>
<dbReference type="GO" id="GO:0042254">
    <property type="term" value="P:ribosome biogenesis"/>
    <property type="evidence" value="ECO:0007669"/>
    <property type="project" value="UniProtKB-KW"/>
</dbReference>
<dbReference type="GO" id="GO:0008270">
    <property type="term" value="F:zinc ion binding"/>
    <property type="evidence" value="ECO:0007669"/>
    <property type="project" value="UniProtKB-KW"/>
</dbReference>
<dbReference type="InterPro" id="IPR022755">
    <property type="entry name" value="Znf_C2H2_jaz"/>
</dbReference>
<dbReference type="AlphaFoldDB" id="A0AAD9RTY4"/>
<accession>A0AAD9RTY4</accession>
<evidence type="ECO:0000313" key="16">
    <source>
        <dbReference type="Proteomes" id="UP001258017"/>
    </source>
</evidence>
<name>A0AAD9RTY4_9HYME</name>
<evidence type="ECO:0000256" key="2">
    <source>
        <dbReference type="ARBA" id="ARBA00004496"/>
    </source>
</evidence>
<dbReference type="InterPro" id="IPR051879">
    <property type="entry name" value="C2H2-ZF_Maturation_Protein"/>
</dbReference>
<dbReference type="SUPFAM" id="SSF57667">
    <property type="entry name" value="beta-beta-alpha zinc fingers"/>
    <property type="match status" value="1"/>
</dbReference>
<dbReference type="Proteomes" id="UP001258017">
    <property type="component" value="Unassembled WGS sequence"/>
</dbReference>
<sequence length="161" mass="18625">MGNGDTSIIFTGPFIFEVYTWAGMTYKRKKYHRGDTHLKKGWRTKRRTKDLDEIDEDLKEENIKQLLHQEVDLDKPGAAQHYCIHCARYFISQTALHSHFTTKVHKRRLKALELEPYSIEDSERAAGKGSYTAPQKRKIETLTADNDTDGVPQPKTVKMDT</sequence>
<keyword evidence="4" id="KW-0690">Ribosome biogenesis</keyword>
<reference evidence="15" key="2">
    <citation type="journal article" date="2023" name="Commun. Biol.">
        <title>Intrasexual cuticular hydrocarbon dimorphism in a wasp sheds light on hydrocarbon biosynthesis genes in Hymenoptera.</title>
        <authorList>
            <person name="Moris V.C."/>
            <person name="Podsiadlowski L."/>
            <person name="Martin S."/>
            <person name="Oeyen J.P."/>
            <person name="Donath A."/>
            <person name="Petersen M."/>
            <person name="Wilbrandt J."/>
            <person name="Misof B."/>
            <person name="Liedtke D."/>
            <person name="Thamm M."/>
            <person name="Scheiner R."/>
            <person name="Schmitt T."/>
            <person name="Niehuis O."/>
        </authorList>
    </citation>
    <scope>NUCLEOTIDE SEQUENCE</scope>
    <source>
        <strain evidence="15">GBR_01_08_01A</strain>
    </source>
</reference>
<evidence type="ECO:0000256" key="1">
    <source>
        <dbReference type="ARBA" id="ARBA00004123"/>
    </source>
</evidence>
<comment type="subunit">
    <text evidence="11">Associates with pre-60S ribosomal particles; released from the pre-60S particle very early in the cytoplasm.</text>
</comment>
<protein>
    <recommendedName>
        <fullName evidence="12">Zinc finger protein 593 homolog</fullName>
    </recommendedName>
</protein>
<dbReference type="PROSITE" id="PS00028">
    <property type="entry name" value="ZINC_FINGER_C2H2_1"/>
    <property type="match status" value="1"/>
</dbReference>
<gene>
    <name evidence="15" type="ORF">KPH14_010407</name>
</gene>
<dbReference type="EMBL" id="JAIFRP010000021">
    <property type="protein sequence ID" value="KAK2585806.1"/>
    <property type="molecule type" value="Genomic_DNA"/>
</dbReference>
<keyword evidence="8" id="KW-0539">Nucleus</keyword>
<comment type="caution">
    <text evidence="15">The sequence shown here is derived from an EMBL/GenBank/DDBJ whole genome shotgun (WGS) entry which is preliminary data.</text>
</comment>
<dbReference type="GO" id="GO:0005737">
    <property type="term" value="C:cytoplasm"/>
    <property type="evidence" value="ECO:0007669"/>
    <property type="project" value="UniProtKB-SubCell"/>
</dbReference>
<proteinExistence type="inferred from homology"/>
<dbReference type="GO" id="GO:0043021">
    <property type="term" value="F:ribonucleoprotein complex binding"/>
    <property type="evidence" value="ECO:0007669"/>
    <property type="project" value="UniProtKB-ARBA"/>
</dbReference>
<evidence type="ECO:0000256" key="7">
    <source>
        <dbReference type="ARBA" id="ARBA00022833"/>
    </source>
</evidence>
<comment type="similarity">
    <text evidence="9">Belongs to the ZNF593/BUD20 C2H2-type zinc-finger protein family.</text>
</comment>
<organism evidence="15 16">
    <name type="scientific">Odynerus spinipes</name>
    <dbReference type="NCBI Taxonomy" id="1348599"/>
    <lineage>
        <taxon>Eukaryota</taxon>
        <taxon>Metazoa</taxon>
        <taxon>Ecdysozoa</taxon>
        <taxon>Arthropoda</taxon>
        <taxon>Hexapoda</taxon>
        <taxon>Insecta</taxon>
        <taxon>Pterygota</taxon>
        <taxon>Neoptera</taxon>
        <taxon>Endopterygota</taxon>
        <taxon>Hymenoptera</taxon>
        <taxon>Apocrita</taxon>
        <taxon>Aculeata</taxon>
        <taxon>Vespoidea</taxon>
        <taxon>Vespidae</taxon>
        <taxon>Eumeninae</taxon>
        <taxon>Odynerus</taxon>
    </lineage>
</organism>
<dbReference type="PANTHER" id="PTHR46095">
    <property type="entry name" value="ZINC FINGER PROTEIN 593"/>
    <property type="match status" value="1"/>
</dbReference>
<dbReference type="Pfam" id="PF12171">
    <property type="entry name" value="zf-C2H2_jaz"/>
    <property type="match status" value="1"/>
</dbReference>
<evidence type="ECO:0000256" key="12">
    <source>
        <dbReference type="ARBA" id="ARBA00068297"/>
    </source>
</evidence>
<keyword evidence="6" id="KW-0863">Zinc-finger</keyword>
<evidence type="ECO:0000256" key="9">
    <source>
        <dbReference type="ARBA" id="ARBA00038064"/>
    </source>
</evidence>
<dbReference type="PANTHER" id="PTHR46095:SF1">
    <property type="entry name" value="ZINC FINGER PROTEIN 593"/>
    <property type="match status" value="1"/>
</dbReference>
<evidence type="ECO:0000256" key="6">
    <source>
        <dbReference type="ARBA" id="ARBA00022771"/>
    </source>
</evidence>
<reference evidence="15" key="1">
    <citation type="submission" date="2021-08" db="EMBL/GenBank/DDBJ databases">
        <authorList>
            <person name="Misof B."/>
            <person name="Oliver O."/>
            <person name="Podsiadlowski L."/>
            <person name="Donath A."/>
            <person name="Peters R."/>
            <person name="Mayer C."/>
            <person name="Rust J."/>
            <person name="Gunkel S."/>
            <person name="Lesny P."/>
            <person name="Martin S."/>
            <person name="Oeyen J.P."/>
            <person name="Petersen M."/>
            <person name="Panagiotis P."/>
            <person name="Wilbrandt J."/>
            <person name="Tanja T."/>
        </authorList>
    </citation>
    <scope>NUCLEOTIDE SEQUENCE</scope>
    <source>
        <strain evidence="15">GBR_01_08_01A</strain>
        <tissue evidence="15">Thorax + abdomen</tissue>
    </source>
</reference>
<evidence type="ECO:0000313" key="15">
    <source>
        <dbReference type="EMBL" id="KAK2585806.1"/>
    </source>
</evidence>
<evidence type="ECO:0000256" key="10">
    <source>
        <dbReference type="ARBA" id="ARBA00057732"/>
    </source>
</evidence>
<evidence type="ECO:0000256" key="3">
    <source>
        <dbReference type="ARBA" id="ARBA00022490"/>
    </source>
</evidence>
<dbReference type="GO" id="GO:0005634">
    <property type="term" value="C:nucleus"/>
    <property type="evidence" value="ECO:0007669"/>
    <property type="project" value="UniProtKB-SubCell"/>
</dbReference>
<keyword evidence="3" id="KW-0963">Cytoplasm</keyword>
<dbReference type="Gene3D" id="3.30.160.60">
    <property type="entry name" value="Classic Zinc Finger"/>
    <property type="match status" value="1"/>
</dbReference>
<feature type="region of interest" description="Disordered" evidence="13">
    <location>
        <begin position="122"/>
        <end position="161"/>
    </location>
</feature>
<keyword evidence="16" id="KW-1185">Reference proteome</keyword>
<comment type="subcellular location">
    <subcellularLocation>
        <location evidence="2">Cytoplasm</location>
    </subcellularLocation>
    <subcellularLocation>
        <location evidence="1">Nucleus</location>
    </subcellularLocation>
</comment>
<dbReference type="InterPro" id="IPR036236">
    <property type="entry name" value="Znf_C2H2_sf"/>
</dbReference>
<evidence type="ECO:0000256" key="13">
    <source>
        <dbReference type="SAM" id="MobiDB-lite"/>
    </source>
</evidence>
<keyword evidence="7" id="KW-0862">Zinc</keyword>
<evidence type="ECO:0000256" key="11">
    <source>
        <dbReference type="ARBA" id="ARBA00065398"/>
    </source>
</evidence>
<evidence type="ECO:0000256" key="4">
    <source>
        <dbReference type="ARBA" id="ARBA00022517"/>
    </source>
</evidence>
<keyword evidence="5" id="KW-0479">Metal-binding</keyword>
<feature type="domain" description="C2H2-type" evidence="14">
    <location>
        <begin position="83"/>
        <end position="105"/>
    </location>
</feature>
<comment type="function">
    <text evidence="10">Involved in pre-60S ribosomal particles maturation by promoting the nuclear export of the 60S ribosome.</text>
</comment>